<accession>A0A1G2SJX5</accession>
<comment type="caution">
    <text evidence="1">The sequence shown here is derived from an EMBL/GenBank/DDBJ whole genome shotgun (WGS) entry which is preliminary data.</text>
</comment>
<evidence type="ECO:0000313" key="1">
    <source>
        <dbReference type="EMBL" id="OHA85032.1"/>
    </source>
</evidence>
<protein>
    <submittedName>
        <fullName evidence="1">Uncharacterized protein</fullName>
    </submittedName>
</protein>
<dbReference type="AlphaFoldDB" id="A0A1G2SJX5"/>
<proteinExistence type="predicted"/>
<name>A0A1G2SJX5_9BACT</name>
<reference evidence="1 2" key="1">
    <citation type="journal article" date="2016" name="Nat. Commun.">
        <title>Thousands of microbial genomes shed light on interconnected biogeochemical processes in an aquifer system.</title>
        <authorList>
            <person name="Anantharaman K."/>
            <person name="Brown C.T."/>
            <person name="Hug L.A."/>
            <person name="Sharon I."/>
            <person name="Castelle C.J."/>
            <person name="Probst A.J."/>
            <person name="Thomas B.C."/>
            <person name="Singh A."/>
            <person name="Wilkins M.J."/>
            <person name="Karaoz U."/>
            <person name="Brodie E.L."/>
            <person name="Williams K.H."/>
            <person name="Hubbard S.S."/>
            <person name="Banfield J.F."/>
        </authorList>
    </citation>
    <scope>NUCLEOTIDE SEQUENCE [LARGE SCALE GENOMIC DNA]</scope>
</reference>
<organism evidence="1 2">
    <name type="scientific">Candidatus Yonathbacteria bacterium RIFOXYD1_FULL_52_36</name>
    <dbReference type="NCBI Taxonomy" id="1802730"/>
    <lineage>
        <taxon>Bacteria</taxon>
        <taxon>Candidatus Yonathiibacteriota</taxon>
    </lineage>
</organism>
<sequence>MEGAPSSGGHGTEGRHVDSTTRAYYEQKLIHDSIHEQESEASLDDSLHKALEANVEIPVRTALIADMVFHKFADRLRAENDEIRKILNGAVSATGVNLENKKQTLDENEALLKVLETNCLKTLGPIADRVIFPHETT</sequence>
<dbReference type="EMBL" id="MHUZ01000032">
    <property type="protein sequence ID" value="OHA85032.1"/>
    <property type="molecule type" value="Genomic_DNA"/>
</dbReference>
<evidence type="ECO:0000313" key="2">
    <source>
        <dbReference type="Proteomes" id="UP000178168"/>
    </source>
</evidence>
<dbReference type="Proteomes" id="UP000178168">
    <property type="component" value="Unassembled WGS sequence"/>
</dbReference>
<gene>
    <name evidence="1" type="ORF">A2591_02325</name>
</gene>